<evidence type="ECO:0000256" key="4">
    <source>
        <dbReference type="ARBA" id="ARBA00022755"/>
    </source>
</evidence>
<protein>
    <recommendedName>
        <fullName evidence="2">phosphoribosylglycinamide formyltransferase 1</fullName>
        <ecNumber evidence="2">2.1.2.2</ecNumber>
    </recommendedName>
</protein>
<dbReference type="EMBL" id="DVHI01000062">
    <property type="protein sequence ID" value="HIR62874.1"/>
    <property type="molecule type" value="Genomic_DNA"/>
</dbReference>
<evidence type="ECO:0000259" key="5">
    <source>
        <dbReference type="Pfam" id="PF00551"/>
    </source>
</evidence>
<dbReference type="PANTHER" id="PTHR43369:SF2">
    <property type="entry name" value="PHOSPHORIBOSYLGLYCINAMIDE FORMYLTRANSFERASE"/>
    <property type="match status" value="1"/>
</dbReference>
<evidence type="ECO:0000256" key="1">
    <source>
        <dbReference type="ARBA" id="ARBA00005054"/>
    </source>
</evidence>
<keyword evidence="4" id="KW-0658">Purine biosynthesis</keyword>
<dbReference type="InterPro" id="IPR002376">
    <property type="entry name" value="Formyl_transf_N"/>
</dbReference>
<dbReference type="Pfam" id="PF00551">
    <property type="entry name" value="Formyl_trans_N"/>
    <property type="match status" value="1"/>
</dbReference>
<comment type="caution">
    <text evidence="6">The sequence shown here is derived from an EMBL/GenBank/DDBJ whole genome shotgun (WGS) entry which is preliminary data.</text>
</comment>
<reference evidence="6" key="2">
    <citation type="journal article" date="2021" name="PeerJ">
        <title>Extensive microbial diversity within the chicken gut microbiome revealed by metagenomics and culture.</title>
        <authorList>
            <person name="Gilroy R."/>
            <person name="Ravi A."/>
            <person name="Getino M."/>
            <person name="Pursley I."/>
            <person name="Horton D.L."/>
            <person name="Alikhan N.F."/>
            <person name="Baker D."/>
            <person name="Gharbi K."/>
            <person name="Hall N."/>
            <person name="Watson M."/>
            <person name="Adriaenssens E.M."/>
            <person name="Foster-Nyarko E."/>
            <person name="Jarju S."/>
            <person name="Secka A."/>
            <person name="Antonio M."/>
            <person name="Oren A."/>
            <person name="Chaudhuri R.R."/>
            <person name="La Ragione R."/>
            <person name="Hildebrand F."/>
            <person name="Pallen M.J."/>
        </authorList>
    </citation>
    <scope>NUCLEOTIDE SEQUENCE</scope>
    <source>
        <strain evidence="6">ChiHjej13B12-12457</strain>
    </source>
</reference>
<evidence type="ECO:0000256" key="2">
    <source>
        <dbReference type="ARBA" id="ARBA00012254"/>
    </source>
</evidence>
<evidence type="ECO:0000256" key="3">
    <source>
        <dbReference type="ARBA" id="ARBA00022679"/>
    </source>
</evidence>
<feature type="domain" description="Formyl transferase N-terminal" evidence="5">
    <location>
        <begin position="6"/>
        <end position="191"/>
    </location>
</feature>
<dbReference type="Proteomes" id="UP000886744">
    <property type="component" value="Unassembled WGS sequence"/>
</dbReference>
<dbReference type="InterPro" id="IPR036477">
    <property type="entry name" value="Formyl_transf_N_sf"/>
</dbReference>
<dbReference type="SUPFAM" id="SSF53328">
    <property type="entry name" value="Formyltransferase"/>
    <property type="match status" value="1"/>
</dbReference>
<organism evidence="6 7">
    <name type="scientific">Candidatus Coprenecus avistercoris</name>
    <dbReference type="NCBI Taxonomy" id="2840730"/>
    <lineage>
        <taxon>Bacteria</taxon>
        <taxon>Pseudomonadati</taxon>
        <taxon>Bacteroidota</taxon>
        <taxon>Bacteroidia</taxon>
        <taxon>Bacteroidales</taxon>
        <taxon>Rikenellaceae</taxon>
        <taxon>Rikenellaceae incertae sedis</taxon>
        <taxon>Candidatus Coprenecus</taxon>
    </lineage>
</organism>
<dbReference type="CDD" id="cd08645">
    <property type="entry name" value="FMT_core_GART"/>
    <property type="match status" value="1"/>
</dbReference>
<dbReference type="AlphaFoldDB" id="A0A9D1J778"/>
<dbReference type="InterPro" id="IPR004607">
    <property type="entry name" value="GART"/>
</dbReference>
<dbReference type="EC" id="2.1.2.2" evidence="2"/>
<gene>
    <name evidence="6" type="ORF">IAC94_05070</name>
</gene>
<dbReference type="GO" id="GO:0006189">
    <property type="term" value="P:'de novo' IMP biosynthetic process"/>
    <property type="evidence" value="ECO:0007669"/>
    <property type="project" value="InterPro"/>
</dbReference>
<accession>A0A9D1J778</accession>
<reference evidence="6" key="1">
    <citation type="submission" date="2020-10" db="EMBL/GenBank/DDBJ databases">
        <authorList>
            <person name="Gilroy R."/>
        </authorList>
    </citation>
    <scope>NUCLEOTIDE SEQUENCE</scope>
    <source>
        <strain evidence="6">ChiHjej13B12-12457</strain>
    </source>
</reference>
<sequence length="200" mass="22378">MEKIPNIVIFASGSGSNAENIINWSKERKTYTVTGVFCNRKDAYVLTRAERLGIPHWTFTGAEFRNNTLLYNGKQTSLTAALANLETDYIILAGFLLKVPGYLLEEYPERILNIHPALLPSYGGKGMYGDHVHQAVIAAGEKESGITIHIVDSQYDHGKTIYQARCTVTPEDTPETLFAKVHELEKAYPEVIEKYVTGRQ</sequence>
<evidence type="ECO:0000313" key="7">
    <source>
        <dbReference type="Proteomes" id="UP000886744"/>
    </source>
</evidence>
<evidence type="ECO:0000313" key="6">
    <source>
        <dbReference type="EMBL" id="HIR62874.1"/>
    </source>
</evidence>
<comment type="pathway">
    <text evidence="1">Purine metabolism; IMP biosynthesis via de novo pathway; N(2)-formyl-N(1)-(5-phospho-D-ribosyl)glycinamide from N(1)-(5-phospho-D-ribosyl)glycinamide (10-formyl THF route): step 1/1.</text>
</comment>
<dbReference type="Gene3D" id="3.40.50.170">
    <property type="entry name" value="Formyl transferase, N-terminal domain"/>
    <property type="match status" value="1"/>
</dbReference>
<dbReference type="GO" id="GO:0005829">
    <property type="term" value="C:cytosol"/>
    <property type="evidence" value="ECO:0007669"/>
    <property type="project" value="TreeGrafter"/>
</dbReference>
<dbReference type="GO" id="GO:0004644">
    <property type="term" value="F:phosphoribosylglycinamide formyltransferase activity"/>
    <property type="evidence" value="ECO:0007669"/>
    <property type="project" value="UniProtKB-EC"/>
</dbReference>
<name>A0A9D1J778_9BACT</name>
<proteinExistence type="predicted"/>
<dbReference type="PANTHER" id="PTHR43369">
    <property type="entry name" value="PHOSPHORIBOSYLGLYCINAMIDE FORMYLTRANSFERASE"/>
    <property type="match status" value="1"/>
</dbReference>
<keyword evidence="3" id="KW-0808">Transferase</keyword>